<dbReference type="Pfam" id="PF06180">
    <property type="entry name" value="CbiK"/>
    <property type="match status" value="1"/>
</dbReference>
<dbReference type="OrthoDB" id="81633at2157"/>
<gene>
    <name evidence="1" type="primary">cbiK</name>
    <name evidence="1" type="ordered locus">mru_0895</name>
</gene>
<accession>D3E2I5</accession>
<dbReference type="GeneID" id="8770546"/>
<dbReference type="PIRSF" id="PIRSF033579">
    <property type="entry name" value="Anaer_Co_chel"/>
    <property type="match status" value="1"/>
</dbReference>
<evidence type="ECO:0000313" key="2">
    <source>
        <dbReference type="Proteomes" id="UP000008680"/>
    </source>
</evidence>
<protein>
    <submittedName>
        <fullName evidence="1">Cobalt chelatase CbiK</fullName>
    </submittedName>
</protein>
<dbReference type="RefSeq" id="WP_012955697.1">
    <property type="nucleotide sequence ID" value="NC_013790.1"/>
</dbReference>
<sequence length="262" mass="29647">MVDKIILVVSFGTSYNNNRALTIGAIEKDIDEAFPDYEMRRAFTSQMVINKLKRRDDLDIDNVQDALERAVNDGVKTVIVQPTHVMDGTEYHFKIKDTVDKYIDKFDNITIADPLLITDEDFEDLISSITKDDESSDETAIVYMGHGSPAESNMVYTKLQSMLGEKGFDHYYIGTVEAKPDYDDVLAMVKEGDYKKIILKPLMVVAGDHAQNDMAGDEDDSWKSMFQDEGYDVDCLIEGLAQSKDIRDVYIKHVQKAIDDLS</sequence>
<dbReference type="GO" id="GO:0019251">
    <property type="term" value="P:anaerobic cobalamin biosynthetic process"/>
    <property type="evidence" value="ECO:0007669"/>
    <property type="project" value="InterPro"/>
</dbReference>
<dbReference type="eggNOG" id="arCOG02246">
    <property type="taxonomic scope" value="Archaea"/>
</dbReference>
<evidence type="ECO:0000313" key="1">
    <source>
        <dbReference type="EMBL" id="ADC46746.1"/>
    </source>
</evidence>
<dbReference type="EMBL" id="CP001719">
    <property type="protein sequence ID" value="ADC46746.1"/>
    <property type="molecule type" value="Genomic_DNA"/>
</dbReference>
<dbReference type="SUPFAM" id="SSF53800">
    <property type="entry name" value="Chelatase"/>
    <property type="match status" value="1"/>
</dbReference>
<dbReference type="GO" id="GO:0016852">
    <property type="term" value="F:sirohydrochlorin cobaltochelatase activity"/>
    <property type="evidence" value="ECO:0007669"/>
    <property type="project" value="InterPro"/>
</dbReference>
<dbReference type="Gene3D" id="3.40.50.1400">
    <property type="match status" value="2"/>
</dbReference>
<organism evidence="1 2">
    <name type="scientific">Methanobrevibacter ruminantium (strain ATCC 35063 / DSM 1093 / JCM 13430 / OCM 146 / M1)</name>
    <name type="common">Methanobacterium ruminantium</name>
    <dbReference type="NCBI Taxonomy" id="634498"/>
    <lineage>
        <taxon>Archaea</taxon>
        <taxon>Methanobacteriati</taxon>
        <taxon>Methanobacteriota</taxon>
        <taxon>Methanomada group</taxon>
        <taxon>Methanobacteria</taxon>
        <taxon>Methanobacteriales</taxon>
        <taxon>Methanobacteriaceae</taxon>
        <taxon>Methanobrevibacter</taxon>
    </lineage>
</organism>
<keyword evidence="2" id="KW-1185">Reference proteome</keyword>
<dbReference type="STRING" id="634498.mru_0895"/>
<dbReference type="AlphaFoldDB" id="D3E2I5"/>
<dbReference type="Proteomes" id="UP000008680">
    <property type="component" value="Chromosome"/>
</dbReference>
<dbReference type="PATRIC" id="fig|634498.28.peg.896"/>
<reference evidence="1 2" key="1">
    <citation type="journal article" date="2010" name="PLoS ONE">
        <title>The genome sequence of the rumen methanogen Methanobrevibacter ruminantium reveals new possibilities for controlling ruminant methane emissions.</title>
        <authorList>
            <person name="Leahy S.C."/>
            <person name="Kelly W.J."/>
            <person name="Altermann E."/>
            <person name="Ronimus R.S."/>
            <person name="Yeoman C.J."/>
            <person name="Pacheco D.M."/>
            <person name="Li D."/>
            <person name="Kong Z."/>
            <person name="McTavish S."/>
            <person name="Sang C."/>
            <person name="Lambie S.C."/>
            <person name="Janssen P.H."/>
            <person name="Dey D."/>
            <person name="Attwood G.T."/>
        </authorList>
    </citation>
    <scope>NUCLEOTIDE SEQUENCE [LARGE SCALE GENOMIC DNA]</scope>
    <source>
        <strain evidence="2">ATCC 35063 / DSM 1093 / JCM 13430 / OCM 146 / M1</strain>
    </source>
</reference>
<dbReference type="InterPro" id="IPR010388">
    <property type="entry name" value="Anaerobic_Co-chelatase"/>
</dbReference>
<proteinExistence type="predicted"/>
<dbReference type="CDD" id="cd03413">
    <property type="entry name" value="CbiK_C"/>
    <property type="match status" value="1"/>
</dbReference>
<name>D3E2I5_METRM</name>
<dbReference type="HOGENOM" id="CLU_036584_1_1_2"/>
<dbReference type="CDD" id="cd03412">
    <property type="entry name" value="CbiK_N"/>
    <property type="match status" value="1"/>
</dbReference>
<dbReference type="KEGG" id="mru:mru_0895"/>